<proteinExistence type="predicted"/>
<dbReference type="RefSeq" id="XP_014680714.1">
    <property type="nucleotide sequence ID" value="XM_014825228.1"/>
</dbReference>
<dbReference type="Proteomes" id="UP000695022">
    <property type="component" value="Unplaced"/>
</dbReference>
<evidence type="ECO:0000313" key="2">
    <source>
        <dbReference type="RefSeq" id="XP_014680714.1"/>
    </source>
</evidence>
<organism evidence="1 2">
    <name type="scientific">Priapulus caudatus</name>
    <name type="common">Priapulid worm</name>
    <dbReference type="NCBI Taxonomy" id="37621"/>
    <lineage>
        <taxon>Eukaryota</taxon>
        <taxon>Metazoa</taxon>
        <taxon>Ecdysozoa</taxon>
        <taxon>Scalidophora</taxon>
        <taxon>Priapulida</taxon>
        <taxon>Priapulimorpha</taxon>
        <taxon>Priapulimorphida</taxon>
        <taxon>Priapulidae</taxon>
        <taxon>Priapulus</taxon>
    </lineage>
</organism>
<evidence type="ECO:0000313" key="1">
    <source>
        <dbReference type="Proteomes" id="UP000695022"/>
    </source>
</evidence>
<dbReference type="GeneID" id="106820719"/>
<reference evidence="2" key="1">
    <citation type="submission" date="2025-08" db="UniProtKB">
        <authorList>
            <consortium name="RefSeq"/>
        </authorList>
    </citation>
    <scope>IDENTIFICATION</scope>
</reference>
<protein>
    <submittedName>
        <fullName evidence="2">Uncharacterized protein LOC106820719</fullName>
    </submittedName>
</protein>
<gene>
    <name evidence="2" type="primary">LOC106820719</name>
</gene>
<accession>A0ABM1F8E3</accession>
<sequence length="111" mass="12719">MHFQKIIQDVIRTECSQRLQKFRAQTPRSVQALLPSTGLLLLADDIMPETYTFMKQHIVGRNVPNKMFDLVLCPEILVRIVIKTENLNRLEADLLVHKAGSTARKISKATY</sequence>
<name>A0ABM1F8E3_PRICU</name>
<keyword evidence="1" id="KW-1185">Reference proteome</keyword>